<dbReference type="Proteomes" id="UP000001449">
    <property type="component" value="Chromosome 14"/>
</dbReference>
<dbReference type="KEGG" id="tps:THAPSDRAFT_9911"/>
<dbReference type="RefSeq" id="XP_002293795.1">
    <property type="nucleotide sequence ID" value="XM_002293759.1"/>
</dbReference>
<evidence type="ECO:0000256" key="1">
    <source>
        <dbReference type="ARBA" id="ARBA00004496"/>
    </source>
</evidence>
<dbReference type="Pfam" id="PF01135">
    <property type="entry name" value="PCMT"/>
    <property type="match status" value="1"/>
</dbReference>
<dbReference type="PANTHER" id="PTHR11579">
    <property type="entry name" value="PROTEIN-L-ISOASPARTATE O-METHYLTRANSFERASE"/>
    <property type="match status" value="1"/>
</dbReference>
<dbReference type="PANTHER" id="PTHR11579:SF0">
    <property type="entry name" value="PROTEIN-L-ISOASPARTATE(D-ASPARTATE) O-METHYLTRANSFERASE"/>
    <property type="match status" value="1"/>
</dbReference>
<evidence type="ECO:0000256" key="5">
    <source>
        <dbReference type="ARBA" id="ARBA00022603"/>
    </source>
</evidence>
<keyword evidence="7" id="KW-0949">S-adenosyl-L-methionine</keyword>
<dbReference type="STRING" id="35128.B8CCM6"/>
<evidence type="ECO:0000256" key="7">
    <source>
        <dbReference type="ARBA" id="ARBA00022691"/>
    </source>
</evidence>
<dbReference type="Gene3D" id="3.40.50.150">
    <property type="entry name" value="Vaccinia Virus protein VP39"/>
    <property type="match status" value="1"/>
</dbReference>
<evidence type="ECO:0000256" key="2">
    <source>
        <dbReference type="ARBA" id="ARBA00005369"/>
    </source>
</evidence>
<name>B8CCM6_THAPS</name>
<dbReference type="eggNOG" id="KOG1661">
    <property type="taxonomic scope" value="Eukaryota"/>
</dbReference>
<dbReference type="OMA" id="FWPCNSS"/>
<dbReference type="GeneID" id="7441801"/>
<dbReference type="EMBL" id="CM000649">
    <property type="protein sequence ID" value="EED88804.1"/>
    <property type="molecule type" value="Genomic_DNA"/>
</dbReference>
<dbReference type="InParanoid" id="B8CCM6"/>
<evidence type="ECO:0000256" key="6">
    <source>
        <dbReference type="ARBA" id="ARBA00022679"/>
    </source>
</evidence>
<dbReference type="FunCoup" id="B8CCM6">
    <property type="interactions" value="94"/>
</dbReference>
<dbReference type="EC" id="2.1.1.77" evidence="3"/>
<keyword evidence="4" id="KW-0963">Cytoplasm</keyword>
<dbReference type="InterPro" id="IPR000682">
    <property type="entry name" value="PCMT"/>
</dbReference>
<dbReference type="AlphaFoldDB" id="B8CCM6"/>
<reference evidence="8 9" key="2">
    <citation type="journal article" date="2008" name="Nature">
        <title>The Phaeodactylum genome reveals the evolutionary history of diatom genomes.</title>
        <authorList>
            <person name="Bowler C."/>
            <person name="Allen A.E."/>
            <person name="Badger J.H."/>
            <person name="Grimwood J."/>
            <person name="Jabbari K."/>
            <person name="Kuo A."/>
            <person name="Maheswari U."/>
            <person name="Martens C."/>
            <person name="Maumus F."/>
            <person name="Otillar R.P."/>
            <person name="Rayko E."/>
            <person name="Salamov A."/>
            <person name="Vandepoele K."/>
            <person name="Beszteri B."/>
            <person name="Gruber A."/>
            <person name="Heijde M."/>
            <person name="Katinka M."/>
            <person name="Mock T."/>
            <person name="Valentin K."/>
            <person name="Verret F."/>
            <person name="Berges J.A."/>
            <person name="Brownlee C."/>
            <person name="Cadoret J.P."/>
            <person name="Chiovitti A."/>
            <person name="Choi C.J."/>
            <person name="Coesel S."/>
            <person name="De Martino A."/>
            <person name="Detter J.C."/>
            <person name="Durkin C."/>
            <person name="Falciatore A."/>
            <person name="Fournet J."/>
            <person name="Haruta M."/>
            <person name="Huysman M.J."/>
            <person name="Jenkins B.D."/>
            <person name="Jiroutova K."/>
            <person name="Jorgensen R.E."/>
            <person name="Joubert Y."/>
            <person name="Kaplan A."/>
            <person name="Kroger N."/>
            <person name="Kroth P.G."/>
            <person name="La Roche J."/>
            <person name="Lindquist E."/>
            <person name="Lommer M."/>
            <person name="Martin-Jezequel V."/>
            <person name="Lopez P.J."/>
            <person name="Lucas S."/>
            <person name="Mangogna M."/>
            <person name="McGinnis K."/>
            <person name="Medlin L.K."/>
            <person name="Montsant A."/>
            <person name="Oudot-Le Secq M.P."/>
            <person name="Napoli C."/>
            <person name="Obornik M."/>
            <person name="Parker M.S."/>
            <person name="Petit J.L."/>
            <person name="Porcel B.M."/>
            <person name="Poulsen N."/>
            <person name="Robison M."/>
            <person name="Rychlewski L."/>
            <person name="Rynearson T.A."/>
            <person name="Schmutz J."/>
            <person name="Shapiro H."/>
            <person name="Siaut M."/>
            <person name="Stanley M."/>
            <person name="Sussman M.R."/>
            <person name="Taylor A.R."/>
            <person name="Vardi A."/>
            <person name="von Dassow P."/>
            <person name="Vyverman W."/>
            <person name="Willis A."/>
            <person name="Wyrwicz L.S."/>
            <person name="Rokhsar D.S."/>
            <person name="Weissenbach J."/>
            <person name="Armbrust E.V."/>
            <person name="Green B.R."/>
            <person name="Van de Peer Y."/>
            <person name="Grigoriev I.V."/>
        </authorList>
    </citation>
    <scope>NUCLEOTIDE SEQUENCE [LARGE SCALE GENOMIC DNA]</scope>
    <source>
        <strain evidence="8 9">CCMP1335</strain>
    </source>
</reference>
<dbReference type="GO" id="GO:0004719">
    <property type="term" value="F:protein-L-isoaspartate (D-aspartate) O-methyltransferase activity"/>
    <property type="evidence" value="ECO:0000318"/>
    <property type="project" value="GO_Central"/>
</dbReference>
<keyword evidence="5" id="KW-0489">Methyltransferase</keyword>
<evidence type="ECO:0000256" key="3">
    <source>
        <dbReference type="ARBA" id="ARBA00011890"/>
    </source>
</evidence>
<keyword evidence="9" id="KW-1185">Reference proteome</keyword>
<reference evidence="8 9" key="1">
    <citation type="journal article" date="2004" name="Science">
        <title>The genome of the diatom Thalassiosira pseudonana: ecology, evolution, and metabolism.</title>
        <authorList>
            <person name="Armbrust E.V."/>
            <person name="Berges J.A."/>
            <person name="Bowler C."/>
            <person name="Green B.R."/>
            <person name="Martinez D."/>
            <person name="Putnam N.H."/>
            <person name="Zhou S."/>
            <person name="Allen A.E."/>
            <person name="Apt K.E."/>
            <person name="Bechner M."/>
            <person name="Brzezinski M.A."/>
            <person name="Chaal B.K."/>
            <person name="Chiovitti A."/>
            <person name="Davis A.K."/>
            <person name="Demarest M.S."/>
            <person name="Detter J.C."/>
            <person name="Glavina T."/>
            <person name="Goodstein D."/>
            <person name="Hadi M.Z."/>
            <person name="Hellsten U."/>
            <person name="Hildebrand M."/>
            <person name="Jenkins B.D."/>
            <person name="Jurka J."/>
            <person name="Kapitonov V.V."/>
            <person name="Kroger N."/>
            <person name="Lau W.W."/>
            <person name="Lane T.W."/>
            <person name="Larimer F.W."/>
            <person name="Lippmeier J.C."/>
            <person name="Lucas S."/>
            <person name="Medina M."/>
            <person name="Montsant A."/>
            <person name="Obornik M."/>
            <person name="Parker M.S."/>
            <person name="Palenik B."/>
            <person name="Pazour G.J."/>
            <person name="Richardson P.M."/>
            <person name="Rynearson T.A."/>
            <person name="Saito M.A."/>
            <person name="Schwartz D.C."/>
            <person name="Thamatrakoln K."/>
            <person name="Valentin K."/>
            <person name="Vardi A."/>
            <person name="Wilkerson F.P."/>
            <person name="Rokhsar D.S."/>
        </authorList>
    </citation>
    <scope>NUCLEOTIDE SEQUENCE [LARGE SCALE GENOMIC DNA]</scope>
    <source>
        <strain evidence="8 9">CCMP1335</strain>
    </source>
</reference>
<comment type="similarity">
    <text evidence="2">Belongs to the methyltransferase superfamily. L-isoaspartyl/D-aspartyl protein methyltransferase family.</text>
</comment>
<evidence type="ECO:0000313" key="9">
    <source>
        <dbReference type="Proteomes" id="UP000001449"/>
    </source>
</evidence>
<comment type="subcellular location">
    <subcellularLocation>
        <location evidence="1">Cytoplasm</location>
    </subcellularLocation>
</comment>
<dbReference type="GO" id="GO:0032259">
    <property type="term" value="P:methylation"/>
    <property type="evidence" value="ECO:0007669"/>
    <property type="project" value="UniProtKB-KW"/>
</dbReference>
<accession>B8CCM6</accession>
<dbReference type="PaxDb" id="35128-Thaps9911"/>
<protein>
    <recommendedName>
        <fullName evidence="3">protein-L-isoaspartate(D-aspartate) O-methyltransferase</fullName>
        <ecNumber evidence="3">2.1.1.77</ecNumber>
    </recommendedName>
</protein>
<dbReference type="SUPFAM" id="SSF53335">
    <property type="entry name" value="S-adenosyl-L-methionine-dependent methyltransferases"/>
    <property type="match status" value="1"/>
</dbReference>
<dbReference type="GO" id="GO:0005737">
    <property type="term" value="C:cytoplasm"/>
    <property type="evidence" value="ECO:0000318"/>
    <property type="project" value="GO_Central"/>
</dbReference>
<gene>
    <name evidence="8" type="ORF">THAPSDRAFT_9911</name>
</gene>
<evidence type="ECO:0000313" key="8">
    <source>
        <dbReference type="EMBL" id="EED88804.1"/>
    </source>
</evidence>
<dbReference type="FunFam" id="3.40.50.150:FF:000556">
    <property type="entry name" value="Probable protein-L-isoaspartate O-methyltransferase"/>
    <property type="match status" value="1"/>
</dbReference>
<dbReference type="CDD" id="cd02440">
    <property type="entry name" value="AdoMet_MTases"/>
    <property type="match status" value="1"/>
</dbReference>
<evidence type="ECO:0000256" key="4">
    <source>
        <dbReference type="ARBA" id="ARBA00022490"/>
    </source>
</evidence>
<proteinExistence type="inferred from homology"/>
<organism evidence="8 9">
    <name type="scientific">Thalassiosira pseudonana</name>
    <name type="common">Marine diatom</name>
    <name type="synonym">Cyclotella nana</name>
    <dbReference type="NCBI Taxonomy" id="35128"/>
    <lineage>
        <taxon>Eukaryota</taxon>
        <taxon>Sar</taxon>
        <taxon>Stramenopiles</taxon>
        <taxon>Ochrophyta</taxon>
        <taxon>Bacillariophyta</taxon>
        <taxon>Coscinodiscophyceae</taxon>
        <taxon>Thalassiosirophycidae</taxon>
        <taxon>Thalassiosirales</taxon>
        <taxon>Thalassiosiraceae</taxon>
        <taxon>Thalassiosira</taxon>
    </lineage>
</organism>
<sequence length="240" mass="26238">MINKLASAGIVKSPINIDALLKVDRKNYVLNPDYAYDDSPQPIGYGQTISAPHMHSHVLEDILPPLLKASKDYPDKPLSILDVGCGSGYLTAVFGRMVQSGKQMNKGKVYGIDVVPQLVELSKKNIGKQDQDLFDSNTIQVMVKDGWRGYPEGAPYNAIHVGAAAETFPKELMNQIALGGVMVIPVGEDGGVQYLYKVERVGNEGDVVGEDVDASKGFHEDDFKVYRVLGVRYVPLVRTD</sequence>
<dbReference type="HOGENOM" id="CLU_055432_0_1_1"/>
<keyword evidence="6" id="KW-0808">Transferase</keyword>
<dbReference type="InterPro" id="IPR029063">
    <property type="entry name" value="SAM-dependent_MTases_sf"/>
</dbReference>